<protein>
    <submittedName>
        <fullName evidence="1">Uncharacterized protein</fullName>
    </submittedName>
</protein>
<name>H2XQM1_CIOIN</name>
<proteinExistence type="predicted"/>
<keyword evidence="2" id="KW-1185">Reference proteome</keyword>
<dbReference type="AlphaFoldDB" id="H2XQM1"/>
<reference evidence="1" key="4">
    <citation type="submission" date="2025-09" db="UniProtKB">
        <authorList>
            <consortium name="Ensembl"/>
        </authorList>
    </citation>
    <scope>IDENTIFICATION</scope>
</reference>
<dbReference type="Ensembl" id="ENSCINT00000030735.1">
    <property type="protein sequence ID" value="ENSCINP00000031955.1"/>
    <property type="gene ID" value="ENSCING00000023547.1"/>
</dbReference>
<reference evidence="1" key="3">
    <citation type="submission" date="2025-08" db="UniProtKB">
        <authorList>
            <consortium name="Ensembl"/>
        </authorList>
    </citation>
    <scope>IDENTIFICATION</scope>
</reference>
<reference evidence="2" key="1">
    <citation type="journal article" date="2002" name="Science">
        <title>The draft genome of Ciona intestinalis: insights into chordate and vertebrate origins.</title>
        <authorList>
            <person name="Dehal P."/>
            <person name="Satou Y."/>
            <person name="Campbell R.K."/>
            <person name="Chapman J."/>
            <person name="Degnan B."/>
            <person name="De Tomaso A."/>
            <person name="Davidson B."/>
            <person name="Di Gregorio A."/>
            <person name="Gelpke M."/>
            <person name="Goodstein D.M."/>
            <person name="Harafuji N."/>
            <person name="Hastings K.E."/>
            <person name="Ho I."/>
            <person name="Hotta K."/>
            <person name="Huang W."/>
            <person name="Kawashima T."/>
            <person name="Lemaire P."/>
            <person name="Martinez D."/>
            <person name="Meinertzhagen I.A."/>
            <person name="Necula S."/>
            <person name="Nonaka M."/>
            <person name="Putnam N."/>
            <person name="Rash S."/>
            <person name="Saiga H."/>
            <person name="Satake M."/>
            <person name="Terry A."/>
            <person name="Yamada L."/>
            <person name="Wang H.G."/>
            <person name="Awazu S."/>
            <person name="Azumi K."/>
            <person name="Boore J."/>
            <person name="Branno M."/>
            <person name="Chin-Bow S."/>
            <person name="DeSantis R."/>
            <person name="Doyle S."/>
            <person name="Francino P."/>
            <person name="Keys D.N."/>
            <person name="Haga S."/>
            <person name="Hayashi H."/>
            <person name="Hino K."/>
            <person name="Imai K.S."/>
            <person name="Inaba K."/>
            <person name="Kano S."/>
            <person name="Kobayashi K."/>
            <person name="Kobayashi M."/>
            <person name="Lee B.I."/>
            <person name="Makabe K.W."/>
            <person name="Manohar C."/>
            <person name="Matassi G."/>
            <person name="Medina M."/>
            <person name="Mochizuki Y."/>
            <person name="Mount S."/>
            <person name="Morishita T."/>
            <person name="Miura S."/>
            <person name="Nakayama A."/>
            <person name="Nishizaka S."/>
            <person name="Nomoto H."/>
            <person name="Ohta F."/>
            <person name="Oishi K."/>
            <person name="Rigoutsos I."/>
            <person name="Sano M."/>
            <person name="Sasaki A."/>
            <person name="Sasakura Y."/>
            <person name="Shoguchi E."/>
            <person name="Shin-i T."/>
            <person name="Spagnuolo A."/>
            <person name="Stainier D."/>
            <person name="Suzuki M.M."/>
            <person name="Tassy O."/>
            <person name="Takatori N."/>
            <person name="Tokuoka M."/>
            <person name="Yagi K."/>
            <person name="Yoshizaki F."/>
            <person name="Wada S."/>
            <person name="Zhang C."/>
            <person name="Hyatt P.D."/>
            <person name="Larimer F."/>
            <person name="Detter C."/>
            <person name="Doggett N."/>
            <person name="Glavina T."/>
            <person name="Hawkins T."/>
            <person name="Richardson P."/>
            <person name="Lucas S."/>
            <person name="Kohara Y."/>
            <person name="Levine M."/>
            <person name="Satoh N."/>
            <person name="Rokhsar D.S."/>
        </authorList>
    </citation>
    <scope>NUCLEOTIDE SEQUENCE [LARGE SCALE GENOMIC DNA]</scope>
</reference>
<evidence type="ECO:0000313" key="1">
    <source>
        <dbReference type="Ensembl" id="ENSCINP00000031955.1"/>
    </source>
</evidence>
<sequence>IGSCHCEKGGITYPTSHLCERKTSFIVNLEHLVNCIHICCCSKIKPELVTSCSMDYLLVNLSMVYDKPE</sequence>
<organism evidence="1 2">
    <name type="scientific">Ciona intestinalis</name>
    <name type="common">Transparent sea squirt</name>
    <name type="synonym">Ascidia intestinalis</name>
    <dbReference type="NCBI Taxonomy" id="7719"/>
    <lineage>
        <taxon>Eukaryota</taxon>
        <taxon>Metazoa</taxon>
        <taxon>Chordata</taxon>
        <taxon>Tunicata</taxon>
        <taxon>Ascidiacea</taxon>
        <taxon>Phlebobranchia</taxon>
        <taxon>Cionidae</taxon>
        <taxon>Ciona</taxon>
    </lineage>
</organism>
<dbReference type="HOGENOM" id="CLU_2782347_0_0_1"/>
<evidence type="ECO:0000313" key="2">
    <source>
        <dbReference type="Proteomes" id="UP000008144"/>
    </source>
</evidence>
<dbReference type="Proteomes" id="UP000008144">
    <property type="component" value="Chromosome 14"/>
</dbReference>
<dbReference type="EMBL" id="EAAA01001285">
    <property type="status" value="NOT_ANNOTATED_CDS"/>
    <property type="molecule type" value="Genomic_DNA"/>
</dbReference>
<dbReference type="InParanoid" id="H2XQM1"/>
<accession>H2XQM1</accession>
<reference evidence="1" key="2">
    <citation type="journal article" date="2008" name="Genome Biol.">
        <title>Improved genome assembly and evidence-based global gene model set for the chordate Ciona intestinalis: new insight into intron and operon populations.</title>
        <authorList>
            <person name="Satou Y."/>
            <person name="Mineta K."/>
            <person name="Ogasawara M."/>
            <person name="Sasakura Y."/>
            <person name="Shoguchi E."/>
            <person name="Ueno K."/>
            <person name="Yamada L."/>
            <person name="Matsumoto J."/>
            <person name="Wasserscheid J."/>
            <person name="Dewar K."/>
            <person name="Wiley G.B."/>
            <person name="Macmil S.L."/>
            <person name="Roe B.A."/>
            <person name="Zeller R.W."/>
            <person name="Hastings K.E."/>
            <person name="Lemaire P."/>
            <person name="Lindquist E."/>
            <person name="Endo T."/>
            <person name="Hotta K."/>
            <person name="Inaba K."/>
        </authorList>
    </citation>
    <scope>NUCLEOTIDE SEQUENCE [LARGE SCALE GENOMIC DNA]</scope>
    <source>
        <strain evidence="1">wild type</strain>
    </source>
</reference>